<evidence type="ECO:0000313" key="15">
    <source>
        <dbReference type="EMBL" id="QQC93100.1"/>
    </source>
</evidence>
<keyword evidence="6" id="KW-0805">Transcription regulation</keyword>
<feature type="region of interest" description="Disordered" evidence="11">
    <location>
        <begin position="75"/>
        <end position="94"/>
    </location>
</feature>
<dbReference type="EMBL" id="CP015588">
    <property type="protein sequence ID" value="APY84780.1"/>
    <property type="molecule type" value="Genomic_DNA"/>
</dbReference>
<dbReference type="GO" id="GO:0006417">
    <property type="term" value="P:regulation of translation"/>
    <property type="evidence" value="ECO:0007669"/>
    <property type="project" value="TreeGrafter"/>
</dbReference>
<dbReference type="EMBL" id="CP065959">
    <property type="protein sequence ID" value="QQC93100.1"/>
    <property type="molecule type" value="Genomic_DNA"/>
</dbReference>
<dbReference type="AlphaFoldDB" id="A0A1P8TAX1"/>
<sequence length="250" mass="26009">MNGAADLHTLTGAYAAHALEDEERESFERHLSACESCAQEVRELRATTARLGLAASVAPRPAMKDEVLRRIAAVRQVPPAERGPDGPPPKQRPRRLAQWALAACVAAAAALGGTAVWQYGQTQAARDQARQAEQQSQELAALLAAPDARTRAAKLSDGAGGAVVVAESRDRAAFVATGMAKPPAGKVYQLWFSDDGVMRPAGLMDPGRSTQTVLMEGPLDGAAGMGITLEPAGGSARPTTAPVAVVNFPA</sequence>
<evidence type="ECO:0000313" key="16">
    <source>
        <dbReference type="Proteomes" id="UP000187191"/>
    </source>
</evidence>
<dbReference type="GO" id="GO:0005886">
    <property type="term" value="C:plasma membrane"/>
    <property type="evidence" value="ECO:0007669"/>
    <property type="project" value="UniProtKB-SubCell"/>
</dbReference>
<proteinExistence type="predicted"/>
<evidence type="ECO:0000256" key="5">
    <source>
        <dbReference type="ARBA" id="ARBA00022989"/>
    </source>
</evidence>
<dbReference type="PANTHER" id="PTHR37461:SF1">
    <property type="entry name" value="ANTI-SIGMA-K FACTOR RSKA"/>
    <property type="match status" value="1"/>
</dbReference>
<protein>
    <recommendedName>
        <fullName evidence="10">Regulator of SigK</fullName>
    </recommendedName>
    <alternativeName>
        <fullName evidence="9">Sigma-K anti-sigma factor RskA</fullName>
    </alternativeName>
</protein>
<dbReference type="PANTHER" id="PTHR37461">
    <property type="entry name" value="ANTI-SIGMA-K FACTOR RSKA"/>
    <property type="match status" value="1"/>
</dbReference>
<dbReference type="OrthoDB" id="153510at2"/>
<dbReference type="InterPro" id="IPR051474">
    <property type="entry name" value="Anti-sigma-K/W_factor"/>
</dbReference>
<reference evidence="14 16" key="1">
    <citation type="submission" date="2016-05" db="EMBL/GenBank/DDBJ databases">
        <authorList>
            <person name="Gu J."/>
        </authorList>
    </citation>
    <scope>NUCLEOTIDE SEQUENCE [LARGE SCALE GENOMIC DNA]</scope>
    <source>
        <strain evidence="14 16">ACCC40021</strain>
    </source>
</reference>
<organism evidence="15 17">
    <name type="scientific">Streptomyces alfalfae</name>
    <dbReference type="NCBI Taxonomy" id="1642299"/>
    <lineage>
        <taxon>Bacteria</taxon>
        <taxon>Bacillati</taxon>
        <taxon>Actinomycetota</taxon>
        <taxon>Actinomycetes</taxon>
        <taxon>Kitasatosporales</taxon>
        <taxon>Streptomycetaceae</taxon>
        <taxon>Streptomyces</taxon>
    </lineage>
</organism>
<comment type="subcellular location">
    <subcellularLocation>
        <location evidence="2">Cell membrane</location>
    </subcellularLocation>
    <subcellularLocation>
        <location evidence="1">Membrane</location>
        <topology evidence="1">Single-pass membrane protein</topology>
    </subcellularLocation>
</comment>
<evidence type="ECO:0000256" key="9">
    <source>
        <dbReference type="ARBA" id="ARBA00029829"/>
    </source>
</evidence>
<keyword evidence="4" id="KW-0812">Transmembrane</keyword>
<evidence type="ECO:0000256" key="3">
    <source>
        <dbReference type="ARBA" id="ARBA00022475"/>
    </source>
</evidence>
<dbReference type="GO" id="GO:0016989">
    <property type="term" value="F:sigma factor antagonist activity"/>
    <property type="evidence" value="ECO:0007669"/>
    <property type="project" value="TreeGrafter"/>
</dbReference>
<accession>A0A1P8TAX1</accession>
<evidence type="ECO:0000256" key="6">
    <source>
        <dbReference type="ARBA" id="ARBA00023015"/>
    </source>
</evidence>
<name>A0A1P8TAX1_9ACTN</name>
<keyword evidence="3" id="KW-1003">Cell membrane</keyword>
<evidence type="ECO:0000259" key="13">
    <source>
        <dbReference type="Pfam" id="PF22618"/>
    </source>
</evidence>
<evidence type="ECO:0000313" key="17">
    <source>
        <dbReference type="Proteomes" id="UP000596130"/>
    </source>
</evidence>
<dbReference type="RefSeq" id="WP_076682424.1">
    <property type="nucleotide sequence ID" value="NZ_CP015588.1"/>
</dbReference>
<keyword evidence="7" id="KW-0472">Membrane</keyword>
<gene>
    <name evidence="14" type="ORF">A7J05_02555</name>
    <name evidence="15" type="ORF">I8755_35740</name>
</gene>
<dbReference type="InterPro" id="IPR041916">
    <property type="entry name" value="Anti_sigma_zinc_sf"/>
</dbReference>
<feature type="domain" description="Anti-sigma-K factor RskA N-terminal" evidence="13">
    <location>
        <begin position="7"/>
        <end position="49"/>
    </location>
</feature>
<evidence type="ECO:0000256" key="7">
    <source>
        <dbReference type="ARBA" id="ARBA00023136"/>
    </source>
</evidence>
<dbReference type="Pfam" id="PF22618">
    <property type="entry name" value="RskA_N"/>
    <property type="match status" value="1"/>
</dbReference>
<evidence type="ECO:0000256" key="1">
    <source>
        <dbReference type="ARBA" id="ARBA00004167"/>
    </source>
</evidence>
<keyword evidence="16" id="KW-1185">Reference proteome</keyword>
<dbReference type="InterPro" id="IPR053877">
    <property type="entry name" value="RskA_N"/>
</dbReference>
<dbReference type="Pfam" id="PF10099">
    <property type="entry name" value="RskA_C"/>
    <property type="match status" value="1"/>
</dbReference>
<evidence type="ECO:0000256" key="10">
    <source>
        <dbReference type="ARBA" id="ARBA00030803"/>
    </source>
</evidence>
<keyword evidence="5" id="KW-1133">Transmembrane helix</keyword>
<dbReference type="Gene3D" id="1.10.10.1320">
    <property type="entry name" value="Anti-sigma factor, zinc-finger domain"/>
    <property type="match status" value="1"/>
</dbReference>
<dbReference type="InterPro" id="IPR018764">
    <property type="entry name" value="RskA_C"/>
</dbReference>
<dbReference type="Proteomes" id="UP000187191">
    <property type="component" value="Chromosome"/>
</dbReference>
<dbReference type="Proteomes" id="UP000596130">
    <property type="component" value="Chromosome"/>
</dbReference>
<feature type="domain" description="Anti-sigma K factor RskA C-terminal" evidence="12">
    <location>
        <begin position="102"/>
        <end position="243"/>
    </location>
</feature>
<keyword evidence="8" id="KW-0804">Transcription</keyword>
<evidence type="ECO:0000259" key="12">
    <source>
        <dbReference type="Pfam" id="PF10099"/>
    </source>
</evidence>
<evidence type="ECO:0000313" key="14">
    <source>
        <dbReference type="EMBL" id="APY84780.1"/>
    </source>
</evidence>
<dbReference type="KEGG" id="ssia:A7J05_02555"/>
<reference evidence="15 17" key="2">
    <citation type="submission" date="2020-12" db="EMBL/GenBank/DDBJ databases">
        <title>Identification and biosynthesis of polyene macrolides produced by Streptomyces alfalfae Men-myco-93-63.</title>
        <authorList>
            <person name="Liu D."/>
            <person name="Li Y."/>
            <person name="Liu L."/>
            <person name="Han X."/>
            <person name="Shen F."/>
        </authorList>
    </citation>
    <scope>NUCLEOTIDE SEQUENCE [LARGE SCALE GENOMIC DNA]</scope>
    <source>
        <strain evidence="15 17">Men-myco-93-63</strain>
    </source>
</reference>
<evidence type="ECO:0000256" key="11">
    <source>
        <dbReference type="SAM" id="MobiDB-lite"/>
    </source>
</evidence>
<evidence type="ECO:0000256" key="4">
    <source>
        <dbReference type="ARBA" id="ARBA00022692"/>
    </source>
</evidence>
<evidence type="ECO:0000256" key="2">
    <source>
        <dbReference type="ARBA" id="ARBA00004236"/>
    </source>
</evidence>
<evidence type="ECO:0000256" key="8">
    <source>
        <dbReference type="ARBA" id="ARBA00023163"/>
    </source>
</evidence>